<dbReference type="Pfam" id="PF13550">
    <property type="entry name" value="Phage-tail_3"/>
    <property type="match status" value="1"/>
</dbReference>
<name>A0A2S4LX68_9BURK</name>
<proteinExistence type="predicted"/>
<feature type="domain" description="Rcc01698-like C-terminal" evidence="2">
    <location>
        <begin position="789"/>
        <end position="883"/>
    </location>
</feature>
<dbReference type="InterPro" id="IPR032876">
    <property type="entry name" value="J_dom"/>
</dbReference>
<dbReference type="RefSeq" id="WP_103707012.1">
    <property type="nucleotide sequence ID" value="NZ_PQGA01000020.1"/>
</dbReference>
<evidence type="ECO:0000259" key="2">
    <source>
        <dbReference type="Pfam" id="PF23666"/>
    </source>
</evidence>
<dbReference type="AlphaFoldDB" id="A0A2S4LX68"/>
<evidence type="ECO:0000259" key="1">
    <source>
        <dbReference type="Pfam" id="PF13550"/>
    </source>
</evidence>
<dbReference type="EMBL" id="PQGA01000020">
    <property type="protein sequence ID" value="POR47051.1"/>
    <property type="molecule type" value="Genomic_DNA"/>
</dbReference>
<dbReference type="Proteomes" id="UP000237381">
    <property type="component" value="Unassembled WGS sequence"/>
</dbReference>
<dbReference type="Pfam" id="PF23666">
    <property type="entry name" value="Rcc01698_C"/>
    <property type="match status" value="1"/>
</dbReference>
<reference evidence="3 4" key="1">
    <citation type="submission" date="2018-01" db="EMBL/GenBank/DDBJ databases">
        <title>Genomic Encyclopedia of Type Strains, Phase III (KMG-III): the genomes of soil and plant-associated and newly described type strains.</title>
        <authorList>
            <person name="Whitman W."/>
        </authorList>
    </citation>
    <scope>NUCLEOTIDE SEQUENCE [LARGE SCALE GENOMIC DNA]</scope>
    <source>
        <strain evidence="3 4">JCM 18070</strain>
    </source>
</reference>
<evidence type="ECO:0000313" key="3">
    <source>
        <dbReference type="EMBL" id="POR47051.1"/>
    </source>
</evidence>
<comment type="caution">
    <text evidence="3">The sequence shown here is derived from an EMBL/GenBank/DDBJ whole genome shotgun (WGS) entry which is preliminary data.</text>
</comment>
<gene>
    <name evidence="3" type="ORF">B0G62_12044</name>
</gene>
<protein>
    <submittedName>
        <fullName evidence="3">Putative tail protein</fullName>
    </submittedName>
</protein>
<keyword evidence="4" id="KW-1185">Reference proteome</keyword>
<feature type="domain" description="Tip attachment protein J" evidence="1">
    <location>
        <begin position="521"/>
        <end position="690"/>
    </location>
</feature>
<dbReference type="InterPro" id="IPR056490">
    <property type="entry name" value="Rcc01698_C"/>
</dbReference>
<dbReference type="OrthoDB" id="6021410at2"/>
<accession>A0A2S4LX68</accession>
<sequence length="1047" mass="110559">MGQLVLSAAGAVVGGAAGFLIGGPAGIAEGAELGWMAGGIAGGLLFRQKGPQPADIRIQDSAYGKPVPLAYGIYRIAGNIIWAGQPYVASSGGKGAGGKGPQQQKVSMSFAVGLCAGPITAVRRIWANGKLIYDVSNPSNFQAISGSNQMVTNFTVYPGDENQLPDPVMQAALGVNNTPAYRGLAYVVFNELDLSQWGNYLPSLSFEVVTAPAALATSSSASTYAYSTSLGTFFMAPCLSASGGIAMGYGYYFGYNGVTVANLSAYGAVQTQLLNWSGNRGGINMPLGYSDVPGIYTWPGWLHPDGSYDDMSLTGSMDLGFDGDEACFWRNGSDIFLSSSYTTSGRPIYRCDLSQQGLIVAQSTQLGEWHILGGSATHVYAFDDLTGHLFQFDRNTLAVTATYNGINFNANTGYVLTDDYIYTVGDNLAVSLFRPSQNTYTVLGYAPFGVSTMVAINENFFVFASGANLSSISLGYMWISQGQTFTTVGNAVSDLCNRAGLAASQVDVSQLTDMMNGYCVTNHSTTRSNLGPLMSTYFFDACDSGGVIRFVKRGAQPAGTFLYADLGASPNLADTANTTPVTETIAQEVDLPRSMQLTYPELGDDYNPNTQRAMRAYTNSNRDTVMQVPIVLAGSDAQARTQAMLWAAWVGRKTFQFTTGLAYLQYEPGDVMTLQGSNGESWTVRITRCQYDGQGSLLWAAALEEPDIYPGSSYTTQGGTALGFASQQIDYSGPTILSVLDIPPLRDADSTPGVYIAACGMASSWPGAAIDLSRDDVTFTQFAQITHASVMGYAAGALSSFGGGNLPDETNTVSIVLYEGALASCSYADFLAGANAAWLGGEILFFRNATQTAANTWTLSGLLRGRGGTEAAMTTHAAGERFVLLDPAAIVSMPIQTTDFGSTLYFETFLLNLFSGSPGAQVSLTPKNGRVMPLSPVYFMAAHGSASSTSDISLSWIRRARVRTQWLDGADVPLDESAENYTLTILNGSTTVRTVTVAGNGAGGAYTYTAANITADGFSTGATITFRVQQNSDQGVLGASATTTITR</sequence>
<organism evidence="3 4">
    <name type="scientific">Paraburkholderia eburnea</name>
    <dbReference type="NCBI Taxonomy" id="1189126"/>
    <lineage>
        <taxon>Bacteria</taxon>
        <taxon>Pseudomonadati</taxon>
        <taxon>Pseudomonadota</taxon>
        <taxon>Betaproteobacteria</taxon>
        <taxon>Burkholderiales</taxon>
        <taxon>Burkholderiaceae</taxon>
        <taxon>Paraburkholderia</taxon>
    </lineage>
</organism>
<evidence type="ECO:0000313" key="4">
    <source>
        <dbReference type="Proteomes" id="UP000237381"/>
    </source>
</evidence>